<dbReference type="GO" id="GO:0050354">
    <property type="term" value="F:triokinase activity"/>
    <property type="evidence" value="ECO:0007669"/>
    <property type="project" value="UniProtKB-EC"/>
</dbReference>
<keyword evidence="7" id="KW-0418">Kinase</keyword>
<evidence type="ECO:0000256" key="1">
    <source>
        <dbReference type="ARBA" id="ARBA00012107"/>
    </source>
</evidence>
<dbReference type="GO" id="GO:0004371">
    <property type="term" value="F:glycerone kinase activity"/>
    <property type="evidence" value="ECO:0007669"/>
    <property type="project" value="UniProtKB-EC"/>
</dbReference>
<evidence type="ECO:0000256" key="10">
    <source>
        <dbReference type="ARBA" id="ARBA00032426"/>
    </source>
</evidence>
<feature type="domain" description="DhaK" evidence="17">
    <location>
        <begin position="9"/>
        <end position="332"/>
    </location>
</feature>
<keyword evidence="5" id="KW-0808">Transferase</keyword>
<dbReference type="InterPro" id="IPR036117">
    <property type="entry name" value="DhaL_dom_sf"/>
</dbReference>
<dbReference type="InParanoid" id="E4XRV1"/>
<dbReference type="EC" id="2.7.1.29" evidence="1"/>
<comment type="catalytic activity">
    <reaction evidence="13">
        <text>D-glyceraldehyde + ATP = D-glyceraldehyde 3-phosphate + ADP + H(+)</text>
        <dbReference type="Rhea" id="RHEA:13941"/>
        <dbReference type="ChEBI" id="CHEBI:15378"/>
        <dbReference type="ChEBI" id="CHEBI:17378"/>
        <dbReference type="ChEBI" id="CHEBI:30616"/>
        <dbReference type="ChEBI" id="CHEBI:59776"/>
        <dbReference type="ChEBI" id="CHEBI:456216"/>
        <dbReference type="EC" id="2.7.1.28"/>
    </reaction>
</comment>
<keyword evidence="6" id="KW-0547">Nucleotide-binding</keyword>
<evidence type="ECO:0000256" key="11">
    <source>
        <dbReference type="ARBA" id="ARBA00045490"/>
    </source>
</evidence>
<dbReference type="FunCoup" id="E4XRV1">
    <property type="interactions" value="14"/>
</dbReference>
<dbReference type="AlphaFoldDB" id="E4XRV1"/>
<dbReference type="Gene3D" id="3.30.1180.20">
    <property type="entry name" value="Dihydroxyacetone kinase, domain 2"/>
    <property type="match status" value="1"/>
</dbReference>
<evidence type="ECO:0000256" key="3">
    <source>
        <dbReference type="ARBA" id="ARBA00012578"/>
    </source>
</evidence>
<evidence type="ECO:0000256" key="14">
    <source>
        <dbReference type="ARBA" id="ARBA00048526"/>
    </source>
</evidence>
<comment type="subunit">
    <text evidence="12">Homodimer. Interacts with IFIH1 (via the CARD domains), the interaction is inhibited by viral infection.</text>
</comment>
<evidence type="ECO:0000256" key="4">
    <source>
        <dbReference type="ARBA" id="ARBA00018932"/>
    </source>
</evidence>
<dbReference type="Gene3D" id="1.25.40.340">
    <property type="match status" value="1"/>
</dbReference>
<evidence type="ECO:0000256" key="9">
    <source>
        <dbReference type="ARBA" id="ARBA00023285"/>
    </source>
</evidence>
<dbReference type="FunFam" id="1.25.40.340:FF:000002">
    <property type="entry name" value="Dihydroxyacetone kinase, L subunit"/>
    <property type="match status" value="1"/>
</dbReference>
<dbReference type="InterPro" id="IPR004007">
    <property type="entry name" value="DhaL_dom"/>
</dbReference>
<dbReference type="GO" id="GO:0019563">
    <property type="term" value="P:glycerol catabolic process"/>
    <property type="evidence" value="ECO:0007669"/>
    <property type="project" value="TreeGrafter"/>
</dbReference>
<evidence type="ECO:0000256" key="13">
    <source>
        <dbReference type="ARBA" id="ARBA00047974"/>
    </source>
</evidence>
<dbReference type="SUPFAM" id="SSF101473">
    <property type="entry name" value="DhaL-like"/>
    <property type="match status" value="1"/>
</dbReference>
<dbReference type="Pfam" id="PF02734">
    <property type="entry name" value="Dak2"/>
    <property type="match status" value="1"/>
</dbReference>
<gene>
    <name evidence="18" type="ORF">GSOID_T00001893001</name>
</gene>
<keyword evidence="9" id="KW-0170">Cobalt</keyword>
<evidence type="ECO:0000259" key="16">
    <source>
        <dbReference type="PROSITE" id="PS51480"/>
    </source>
</evidence>
<dbReference type="Proteomes" id="UP000001307">
    <property type="component" value="Unassembled WGS sequence"/>
</dbReference>
<keyword evidence="8" id="KW-0067">ATP-binding</keyword>
<evidence type="ECO:0000256" key="8">
    <source>
        <dbReference type="ARBA" id="ARBA00022840"/>
    </source>
</evidence>
<dbReference type="SMART" id="SM01120">
    <property type="entry name" value="Dak2"/>
    <property type="match status" value="1"/>
</dbReference>
<evidence type="ECO:0000256" key="5">
    <source>
        <dbReference type="ARBA" id="ARBA00022679"/>
    </source>
</evidence>
<evidence type="ECO:0000313" key="18">
    <source>
        <dbReference type="EMBL" id="CBY12499.1"/>
    </source>
</evidence>
<accession>E4XRV1</accession>
<keyword evidence="19" id="KW-1185">Reference proteome</keyword>
<dbReference type="EMBL" id="FN653125">
    <property type="protein sequence ID" value="CBY12499.1"/>
    <property type="molecule type" value="Genomic_DNA"/>
</dbReference>
<evidence type="ECO:0000313" key="19">
    <source>
        <dbReference type="Proteomes" id="UP000001307"/>
    </source>
</evidence>
<dbReference type="PANTHER" id="PTHR28629:SF4">
    <property type="entry name" value="TRIOKINASE_FMN CYCLASE"/>
    <property type="match status" value="1"/>
</dbReference>
<evidence type="ECO:0000256" key="6">
    <source>
        <dbReference type="ARBA" id="ARBA00022741"/>
    </source>
</evidence>
<dbReference type="GO" id="GO:0005829">
    <property type="term" value="C:cytosol"/>
    <property type="evidence" value="ECO:0007669"/>
    <property type="project" value="TreeGrafter"/>
</dbReference>
<evidence type="ECO:0000259" key="17">
    <source>
        <dbReference type="PROSITE" id="PS51481"/>
    </source>
</evidence>
<sequence length="566" mass="59395">MSRSGHLITNDDPVRCALTGLVRSTDKLGLLLHERVVYRRDWKLEDGKVAIVSGGGSGHEPFAAGLVGQGGLTAAVAGSVFASPPAGAVLAALRKVAGPGGVLLVVFNYTGDRINFGLAAERARAEGIRVSIRFVADDCALESDNKAVGRRGLLGGIAAIKTLGAASEAGKKLEFMEKLFDLVTEPSTLGTIGFAASGCSLPTGESGINLNPGEVELGLGVHGEPGIRKYNVSSMRALVAELLKPVQRRLKFATSDDLLLLVNNLGGLTEIEQLNLITSILEELAALNLKVSLVGSGHIMTSLDMAGANFSLLKMTAEIREFITAPCSFPAWPTLTTPAGEIIQTSETKETSNDDCKKTVSWDVDGTRAIVSKVCNSLIASKDLLNELDAAAGDGDCGSTVVLGAEAVLEAVNGLDCDPSAFFYRIASALENDMGGSSGSLLSLLFTAFATTIRISEEKFTAKVIISAFSSGCKQIMEIGRAAEQDRTMLDALCPALRELQFRVQDPWSNMLCLTLAGKMTTRAGADATKNMTARAGRASYCKDRDSAKVPDAGSVMVAIAFEALA</sequence>
<dbReference type="EC" id="2.7.1.28" evidence="2"/>
<dbReference type="Pfam" id="PF02733">
    <property type="entry name" value="Dak1"/>
    <property type="match status" value="1"/>
</dbReference>
<dbReference type="InterPro" id="IPR004006">
    <property type="entry name" value="DhaK_dom"/>
</dbReference>
<comment type="catalytic activity">
    <reaction evidence="14">
        <text>FAD = riboflavin cyclic-4',5'-phosphate + AMP + H(+)</text>
        <dbReference type="Rhea" id="RHEA:13729"/>
        <dbReference type="ChEBI" id="CHEBI:15378"/>
        <dbReference type="ChEBI" id="CHEBI:57692"/>
        <dbReference type="ChEBI" id="CHEBI:76202"/>
        <dbReference type="ChEBI" id="CHEBI:456215"/>
        <dbReference type="EC" id="4.6.1.15"/>
    </reaction>
</comment>
<dbReference type="SUPFAM" id="SSF82549">
    <property type="entry name" value="DAK1/DegV-like"/>
    <property type="match status" value="1"/>
</dbReference>
<dbReference type="GO" id="GO:0005524">
    <property type="term" value="F:ATP binding"/>
    <property type="evidence" value="ECO:0007669"/>
    <property type="project" value="UniProtKB-KW"/>
</dbReference>
<dbReference type="GO" id="GO:0034012">
    <property type="term" value="F:FAD-AMP lyase (cyclizing) activity"/>
    <property type="evidence" value="ECO:0007669"/>
    <property type="project" value="UniProtKB-EC"/>
</dbReference>
<evidence type="ECO:0000256" key="12">
    <source>
        <dbReference type="ARBA" id="ARBA00046681"/>
    </source>
</evidence>
<dbReference type="OrthoDB" id="1724672at2759"/>
<dbReference type="EC" id="4.6.1.15" evidence="3"/>
<dbReference type="Gene3D" id="3.40.50.10440">
    <property type="entry name" value="Dihydroxyacetone kinase, domain 1"/>
    <property type="match status" value="1"/>
</dbReference>
<dbReference type="PROSITE" id="PS51480">
    <property type="entry name" value="DHAL"/>
    <property type="match status" value="1"/>
</dbReference>
<evidence type="ECO:0000256" key="15">
    <source>
        <dbReference type="ARBA" id="ARBA00048898"/>
    </source>
</evidence>
<evidence type="ECO:0000256" key="7">
    <source>
        <dbReference type="ARBA" id="ARBA00022777"/>
    </source>
</evidence>
<proteinExistence type="predicted"/>
<reference evidence="18" key="1">
    <citation type="journal article" date="2010" name="Science">
        <title>Plasticity of animal genome architecture unmasked by rapid evolution of a pelagic tunicate.</title>
        <authorList>
            <person name="Denoeud F."/>
            <person name="Henriet S."/>
            <person name="Mungpakdee S."/>
            <person name="Aury J.M."/>
            <person name="Da Silva C."/>
            <person name="Brinkmann H."/>
            <person name="Mikhaleva J."/>
            <person name="Olsen L.C."/>
            <person name="Jubin C."/>
            <person name="Canestro C."/>
            <person name="Bouquet J.M."/>
            <person name="Danks G."/>
            <person name="Poulain J."/>
            <person name="Campsteijn C."/>
            <person name="Adamski M."/>
            <person name="Cross I."/>
            <person name="Yadetie F."/>
            <person name="Muffato M."/>
            <person name="Louis A."/>
            <person name="Butcher S."/>
            <person name="Tsagkogeorga G."/>
            <person name="Konrad A."/>
            <person name="Singh S."/>
            <person name="Jensen M.F."/>
            <person name="Cong E.H."/>
            <person name="Eikeseth-Otteraa H."/>
            <person name="Noel B."/>
            <person name="Anthouard V."/>
            <person name="Porcel B.M."/>
            <person name="Kachouri-Lafond R."/>
            <person name="Nishino A."/>
            <person name="Ugolini M."/>
            <person name="Chourrout P."/>
            <person name="Nishida H."/>
            <person name="Aasland R."/>
            <person name="Huzurbazar S."/>
            <person name="Westhof E."/>
            <person name="Delsuc F."/>
            <person name="Lehrach H."/>
            <person name="Reinhardt R."/>
            <person name="Weissenbach J."/>
            <person name="Roy S.W."/>
            <person name="Artiguenave F."/>
            <person name="Postlethwait J.H."/>
            <person name="Manak J.R."/>
            <person name="Thompson E.M."/>
            <person name="Jaillon O."/>
            <person name="Du Pasquier L."/>
            <person name="Boudinot P."/>
            <person name="Liberles D.A."/>
            <person name="Volff J.N."/>
            <person name="Philippe H."/>
            <person name="Lenhard B."/>
            <person name="Roest Crollius H."/>
            <person name="Wincker P."/>
            <person name="Chourrout D."/>
        </authorList>
    </citation>
    <scope>NUCLEOTIDE SEQUENCE [LARGE SCALE GENOMIC DNA]</scope>
</reference>
<organism evidence="18">
    <name type="scientific">Oikopleura dioica</name>
    <name type="common">Tunicate</name>
    <dbReference type="NCBI Taxonomy" id="34765"/>
    <lineage>
        <taxon>Eukaryota</taxon>
        <taxon>Metazoa</taxon>
        <taxon>Chordata</taxon>
        <taxon>Tunicata</taxon>
        <taxon>Appendicularia</taxon>
        <taxon>Copelata</taxon>
        <taxon>Oikopleuridae</taxon>
        <taxon>Oikopleura</taxon>
    </lineage>
</organism>
<dbReference type="FunFam" id="3.40.50.10440:FF:000001">
    <property type="entry name" value="Dihydroxyacetone kinase, DhaK subunit"/>
    <property type="match status" value="1"/>
</dbReference>
<protein>
    <recommendedName>
        <fullName evidence="4">Triokinase/FMN cyclase</fullName>
        <ecNumber evidence="2">2.7.1.28</ecNumber>
        <ecNumber evidence="1">2.7.1.29</ecNumber>
        <ecNumber evidence="3">4.6.1.15</ecNumber>
    </recommendedName>
    <alternativeName>
        <fullName evidence="10">Bifunctional ATP-dependent dihydroxyacetone kinase/FAD-AMP lyase (cyclizing)</fullName>
    </alternativeName>
</protein>
<feature type="domain" description="DhaL" evidence="16">
    <location>
        <begin position="365"/>
        <end position="566"/>
    </location>
</feature>
<comment type="catalytic activity">
    <reaction evidence="15">
        <text>dihydroxyacetone + ATP = dihydroxyacetone phosphate + ADP + H(+)</text>
        <dbReference type="Rhea" id="RHEA:15773"/>
        <dbReference type="ChEBI" id="CHEBI:15378"/>
        <dbReference type="ChEBI" id="CHEBI:16016"/>
        <dbReference type="ChEBI" id="CHEBI:30616"/>
        <dbReference type="ChEBI" id="CHEBI:57642"/>
        <dbReference type="ChEBI" id="CHEBI:456216"/>
        <dbReference type="EC" id="2.7.1.29"/>
    </reaction>
</comment>
<dbReference type="InterPro" id="IPR050861">
    <property type="entry name" value="Dihydroxyacetone_Kinase"/>
</dbReference>
<comment type="function">
    <text evidence="11">Catalyzes both the phosphorylation of dihydroxyacetone and of glyceraldehyde, and the splitting of ribonucleoside diphosphate-X compounds among which FAD is the best substrate. Represses IFIH1-mediated cellular antiviral response.</text>
</comment>
<dbReference type="PANTHER" id="PTHR28629">
    <property type="entry name" value="TRIOKINASE/FMN CYCLASE"/>
    <property type="match status" value="1"/>
</dbReference>
<name>E4XRV1_OIKDI</name>
<dbReference type="PROSITE" id="PS51481">
    <property type="entry name" value="DHAK"/>
    <property type="match status" value="1"/>
</dbReference>
<evidence type="ECO:0000256" key="2">
    <source>
        <dbReference type="ARBA" id="ARBA00012110"/>
    </source>
</evidence>